<comment type="caution">
    <text evidence="2">The sequence shown here is derived from an EMBL/GenBank/DDBJ whole genome shotgun (WGS) entry which is preliminary data.</text>
</comment>
<sequence>MMDDAPIAPTELNQDVLALVEAQDSPRLTKKAQKARDIQFNTNLPVTDRVALTNKAGENFAAGVQRATDENAGRGLLLGLLSPFAEPAIDLAENYAEARRVNAENAKLAESYGVDPGFIGEVGIGDMTSAAIGESTGGLIGGQNSGFAAITGTKQAAGPRSISGKGNIQQPVTPPSPIGPTPSPQQAADSGSQFGAGEVNGYASYARRVFSRI</sequence>
<accession>A0ABV3SA00</accession>
<proteinExistence type="predicted"/>
<evidence type="ECO:0000313" key="2">
    <source>
        <dbReference type="EMBL" id="MEX0385879.1"/>
    </source>
</evidence>
<feature type="region of interest" description="Disordered" evidence="1">
    <location>
        <begin position="153"/>
        <end position="197"/>
    </location>
</feature>
<dbReference type="RefSeq" id="WP_367966362.1">
    <property type="nucleotide sequence ID" value="NZ_JBAKFJ010000001.1"/>
</dbReference>
<dbReference type="EMBL" id="JBAKFJ010000001">
    <property type="protein sequence ID" value="MEX0385879.1"/>
    <property type="molecule type" value="Genomic_DNA"/>
</dbReference>
<feature type="compositionally biased region" description="Pro residues" evidence="1">
    <location>
        <begin position="172"/>
        <end position="183"/>
    </location>
</feature>
<keyword evidence="3" id="KW-1185">Reference proteome</keyword>
<evidence type="ECO:0000256" key="1">
    <source>
        <dbReference type="SAM" id="MobiDB-lite"/>
    </source>
</evidence>
<name>A0ABV3SA00_9GAMM</name>
<dbReference type="Proteomes" id="UP001556653">
    <property type="component" value="Unassembled WGS sequence"/>
</dbReference>
<gene>
    <name evidence="2" type="ORF">V6X64_02575</name>
</gene>
<organism evidence="2 3">
    <name type="scientific">Spiribacter onubensis</name>
    <dbReference type="NCBI Taxonomy" id="3122420"/>
    <lineage>
        <taxon>Bacteria</taxon>
        <taxon>Pseudomonadati</taxon>
        <taxon>Pseudomonadota</taxon>
        <taxon>Gammaproteobacteria</taxon>
        <taxon>Chromatiales</taxon>
        <taxon>Ectothiorhodospiraceae</taxon>
        <taxon>Spiribacter</taxon>
    </lineage>
</organism>
<evidence type="ECO:0000313" key="3">
    <source>
        <dbReference type="Proteomes" id="UP001556653"/>
    </source>
</evidence>
<reference evidence="2 3" key="1">
    <citation type="submission" date="2024-02" db="EMBL/GenBank/DDBJ databases">
        <title>New especies of Spiribacter isolated from saline water.</title>
        <authorList>
            <person name="Leon M.J."/>
            <person name="De La Haba R."/>
            <person name="Sanchez-Porro C."/>
            <person name="Ventosa A."/>
        </authorList>
    </citation>
    <scope>NUCLEOTIDE SEQUENCE [LARGE SCALE GENOMIC DNA]</scope>
    <source>
        <strain evidence="3">ag22IC4-227</strain>
    </source>
</reference>
<protein>
    <submittedName>
        <fullName evidence="2">Uncharacterized protein</fullName>
    </submittedName>
</protein>